<dbReference type="OrthoDB" id="3439935at2759"/>
<evidence type="ECO:0000313" key="3">
    <source>
        <dbReference type="Proteomes" id="UP000824596"/>
    </source>
</evidence>
<comment type="caution">
    <text evidence="2">The sequence shown here is derived from an EMBL/GenBank/DDBJ whole genome shotgun (WGS) entry which is preliminary data.</text>
</comment>
<feature type="compositionally biased region" description="Polar residues" evidence="1">
    <location>
        <begin position="107"/>
        <end position="116"/>
    </location>
</feature>
<organism evidence="2 3">
    <name type="scientific">Hirsutella rhossiliensis</name>
    <dbReference type="NCBI Taxonomy" id="111463"/>
    <lineage>
        <taxon>Eukaryota</taxon>
        <taxon>Fungi</taxon>
        <taxon>Dikarya</taxon>
        <taxon>Ascomycota</taxon>
        <taxon>Pezizomycotina</taxon>
        <taxon>Sordariomycetes</taxon>
        <taxon>Hypocreomycetidae</taxon>
        <taxon>Hypocreales</taxon>
        <taxon>Ophiocordycipitaceae</taxon>
        <taxon>Hirsutella</taxon>
    </lineage>
</organism>
<evidence type="ECO:0000313" key="2">
    <source>
        <dbReference type="EMBL" id="KAH0963532.1"/>
    </source>
</evidence>
<feature type="region of interest" description="Disordered" evidence="1">
    <location>
        <begin position="503"/>
        <end position="669"/>
    </location>
</feature>
<feature type="compositionally biased region" description="Low complexity" evidence="1">
    <location>
        <begin position="164"/>
        <end position="191"/>
    </location>
</feature>
<dbReference type="AlphaFoldDB" id="A0A9P8MYX2"/>
<feature type="compositionally biased region" description="Polar residues" evidence="1">
    <location>
        <begin position="616"/>
        <end position="636"/>
    </location>
</feature>
<feature type="compositionally biased region" description="Basic and acidic residues" evidence="1">
    <location>
        <begin position="215"/>
        <end position="235"/>
    </location>
</feature>
<proteinExistence type="predicted"/>
<feature type="compositionally biased region" description="Low complexity" evidence="1">
    <location>
        <begin position="269"/>
        <end position="285"/>
    </location>
</feature>
<keyword evidence="3" id="KW-1185">Reference proteome</keyword>
<feature type="compositionally biased region" description="Basic residues" evidence="1">
    <location>
        <begin position="192"/>
        <end position="201"/>
    </location>
</feature>
<gene>
    <name evidence="2" type="ORF">HRG_06042</name>
</gene>
<feature type="region of interest" description="Disordered" evidence="1">
    <location>
        <begin position="89"/>
        <end position="315"/>
    </location>
</feature>
<dbReference type="EMBL" id="JAIZPD010000005">
    <property type="protein sequence ID" value="KAH0963532.1"/>
    <property type="molecule type" value="Genomic_DNA"/>
</dbReference>
<evidence type="ECO:0000256" key="1">
    <source>
        <dbReference type="SAM" id="MobiDB-lite"/>
    </source>
</evidence>
<reference evidence="2" key="1">
    <citation type="submission" date="2021-09" db="EMBL/GenBank/DDBJ databases">
        <title>A high-quality genome of the endoparasitic fungus Hirsutella rhossiliensis with a comparison of Hirsutella genomes reveals transposable elements contributing to genome size variation.</title>
        <authorList>
            <person name="Lin R."/>
            <person name="Jiao Y."/>
            <person name="Sun X."/>
            <person name="Ling J."/>
            <person name="Xie B."/>
            <person name="Cheng X."/>
        </authorList>
    </citation>
    <scope>NUCLEOTIDE SEQUENCE</scope>
    <source>
        <strain evidence="2">HR02</strain>
    </source>
</reference>
<dbReference type="GeneID" id="68355171"/>
<dbReference type="RefSeq" id="XP_044721045.1">
    <property type="nucleotide sequence ID" value="XM_044864513.1"/>
</dbReference>
<feature type="compositionally biased region" description="Basic and acidic residues" evidence="1">
    <location>
        <begin position="246"/>
        <end position="261"/>
    </location>
</feature>
<accession>A0A9P8MYX2</accession>
<feature type="compositionally biased region" description="Basic and acidic residues" evidence="1">
    <location>
        <begin position="137"/>
        <end position="152"/>
    </location>
</feature>
<feature type="region of interest" description="Disordered" evidence="1">
    <location>
        <begin position="30"/>
        <end position="74"/>
    </location>
</feature>
<feature type="compositionally biased region" description="Polar residues" evidence="1">
    <location>
        <begin position="565"/>
        <end position="603"/>
    </location>
</feature>
<name>A0A9P8MYX2_9HYPO</name>
<protein>
    <submittedName>
        <fullName evidence="2">Uncharacterized protein</fullName>
    </submittedName>
</protein>
<sequence>MPQSKGLGGKYPSSFCEWVVGTTIEDALASRAKKKPPQQQPKQRDIVKIEVTTDDETEEDSLKVTYPRSGRTVTAPIPTDAVIKKVRFDVAPKKSALKKTSDENASEVESSGSSAKKQSKTKRDKKAPSNSGSDADSEPHPTCKCADCVRGREKLKKQAKTDDSQSSATESEASVSEADSSPKAKGPVPAKSKAKGGKKSPAKSDESEADDEASDSAKDGPAEDMSEKDTTKKDSNAQGPKQKSQKKGDDHQKEGQKQGKADKKKAAKAGKAAESPQVASAAKAADGTKADRKQKGKAGSGKIKSSYPDAFLGPHPCRPQLIEPIRAEVVQTERVIERPQDPPPNAYYDPAHGVLRLYHGPVYGNSHGHALYPRGDASGRPLPIGMPHPTQNPYFHGFNQAPPPPHGQAHVPYTQGMPLEPYNAMYPPPAFDPSHLSGFPPGGPPANWQDAGVQTNGNRGAFSMTGAKVGSPYSKLGDKGGANNVAPIGAKNPYIPKRIVSQFSSYGDRPSPNAGQGNGAGSGQGPAMANGGLPSKDGAWETEQPPVNGAPGGDAEAGNNAWGASDQQQGTSGWDDQANNANGNTESNQAAEWDNSANDSGNCNGYPAADGGGNQWGDSAQTDNLVPGANNNNTVMPGSFPPVTGPPSGDWRDATAAASTGGMVDAVAW</sequence>
<dbReference type="Proteomes" id="UP000824596">
    <property type="component" value="Unassembled WGS sequence"/>
</dbReference>